<sequence length="88" mass="10232">MDREISNEVAKEKAKEKVIKEIEILYSAIASQINSLKINIAEAELKDKINYGDPIDVKKIVNESNEKIKKRRMKLKELQKYIDEIKSV</sequence>
<name>A0A1S8NJU8_CLOSA</name>
<gene>
    <name evidence="1" type="ORF">CLOSAC_10300</name>
</gene>
<protein>
    <submittedName>
        <fullName evidence="1">Uncharacterized protein</fullName>
    </submittedName>
</protein>
<dbReference type="Proteomes" id="UP000191154">
    <property type="component" value="Unassembled WGS sequence"/>
</dbReference>
<dbReference type="AlphaFoldDB" id="A0A1S8NJU8"/>
<comment type="caution">
    <text evidence="1">The sequence shown here is derived from an EMBL/GenBank/DDBJ whole genome shotgun (WGS) entry which is preliminary data.</text>
</comment>
<evidence type="ECO:0000313" key="2">
    <source>
        <dbReference type="Proteomes" id="UP000191154"/>
    </source>
</evidence>
<dbReference type="RefSeq" id="WP_077864410.1">
    <property type="nucleotide sequence ID" value="NZ_LZYZ01000001.1"/>
</dbReference>
<evidence type="ECO:0000313" key="1">
    <source>
        <dbReference type="EMBL" id="OOM16736.1"/>
    </source>
</evidence>
<reference evidence="1 2" key="1">
    <citation type="submission" date="2016-05" db="EMBL/GenBank/DDBJ databases">
        <title>Microbial solvent formation.</title>
        <authorList>
            <person name="Poehlein A."/>
            <person name="Montoya Solano J.D."/>
            <person name="Flitsch S."/>
            <person name="Krabben P."/>
            <person name="Duerre P."/>
            <person name="Daniel R."/>
        </authorList>
    </citation>
    <scope>NUCLEOTIDE SEQUENCE [LARGE SCALE GENOMIC DNA]</scope>
    <source>
        <strain evidence="1 2">L1-8</strain>
    </source>
</reference>
<dbReference type="EMBL" id="LZYZ01000001">
    <property type="protein sequence ID" value="OOM16736.1"/>
    <property type="molecule type" value="Genomic_DNA"/>
</dbReference>
<proteinExistence type="predicted"/>
<accession>A0A1S8NJU8</accession>
<organism evidence="1 2">
    <name type="scientific">Clostridium saccharobutylicum</name>
    <dbReference type="NCBI Taxonomy" id="169679"/>
    <lineage>
        <taxon>Bacteria</taxon>
        <taxon>Bacillati</taxon>
        <taxon>Bacillota</taxon>
        <taxon>Clostridia</taxon>
        <taxon>Eubacteriales</taxon>
        <taxon>Clostridiaceae</taxon>
        <taxon>Clostridium</taxon>
    </lineage>
</organism>